<dbReference type="AlphaFoldDB" id="A0A4Q8L502"/>
<reference evidence="2 3" key="1">
    <citation type="submission" date="2019-02" db="EMBL/GenBank/DDBJ databases">
        <title>WGS of Pseudoxanthomonas species novum from clinical isolates.</title>
        <authorList>
            <person name="Bernier A.-M."/>
            <person name="Bernard K."/>
            <person name="Vachon A."/>
        </authorList>
    </citation>
    <scope>NUCLEOTIDE SEQUENCE [LARGE SCALE GENOMIC DNA]</scope>
    <source>
        <strain evidence="2 3">NML171200</strain>
    </source>
</reference>
<dbReference type="Gene3D" id="3.40.50.1820">
    <property type="entry name" value="alpha/beta hydrolase"/>
    <property type="match status" value="1"/>
</dbReference>
<dbReference type="InterPro" id="IPR029058">
    <property type="entry name" value="AB_hydrolase_fold"/>
</dbReference>
<dbReference type="Proteomes" id="UP000292627">
    <property type="component" value="Unassembled WGS sequence"/>
</dbReference>
<dbReference type="PROSITE" id="PS51257">
    <property type="entry name" value="PROKAR_LIPOPROTEIN"/>
    <property type="match status" value="1"/>
</dbReference>
<organism evidence="2 3">
    <name type="scientific">Pseudoxanthomonas winnipegensis</name>
    <dbReference type="NCBI Taxonomy" id="2480810"/>
    <lineage>
        <taxon>Bacteria</taxon>
        <taxon>Pseudomonadati</taxon>
        <taxon>Pseudomonadota</taxon>
        <taxon>Gammaproteobacteria</taxon>
        <taxon>Lysobacterales</taxon>
        <taxon>Lysobacteraceae</taxon>
        <taxon>Pseudoxanthomonas</taxon>
    </lineage>
</organism>
<dbReference type="EMBL" id="SHMC01000009">
    <property type="protein sequence ID" value="TAA21310.1"/>
    <property type="molecule type" value="Genomic_DNA"/>
</dbReference>
<evidence type="ECO:0000313" key="3">
    <source>
        <dbReference type="Proteomes" id="UP000292627"/>
    </source>
</evidence>
<evidence type="ECO:0008006" key="4">
    <source>
        <dbReference type="Google" id="ProtNLM"/>
    </source>
</evidence>
<proteinExistence type="predicted"/>
<feature type="signal peptide" evidence="1">
    <location>
        <begin position="1"/>
        <end position="29"/>
    </location>
</feature>
<gene>
    <name evidence="2" type="ORF">EA660_17505</name>
</gene>
<protein>
    <recommendedName>
        <fullName evidence="4">Alpha/beta hydrolase</fullName>
    </recommendedName>
</protein>
<comment type="caution">
    <text evidence="2">The sequence shown here is derived from an EMBL/GenBank/DDBJ whole genome shotgun (WGS) entry which is preliminary data.</text>
</comment>
<dbReference type="RefSeq" id="WP_130552751.1">
    <property type="nucleotide sequence ID" value="NZ_SHMC01000009.1"/>
</dbReference>
<accession>A0A4Q8L502</accession>
<evidence type="ECO:0000313" key="2">
    <source>
        <dbReference type="EMBL" id="TAA21310.1"/>
    </source>
</evidence>
<sequence>MNPIARGARGMAMTLLTMTLISACGVTHQAVTAAPPAVDTSATASPKAPTGLTSAQRALAAHATALGATEVSAVPGPDGGLLLGGKLGGDQFAVAIPAQWNRDALLYAHGYSTPGSPVNVLDDPTAPGTGATGVLKAAYDAGLAAGHSAYAKAGMGVETATVNTLRLRDFLVRLGADKVYVSGSSMGGNIVLSLLEQHPQAFAGGLAMCGVTEGWEPLFAQLFDMRVAWNQLTRGTPYALPGEQDALRTALPTLPPPGEATDPEQFRGAQMTRLATPVLALFKAAQEHPDGPEARIARQVAAIGGFENEPASVAYPLLTLALGADDLRQTMGGQLYGNQGKVYRVPGMSAKEQAVFNRQVQRFGADPAAIAYARRWHQATGRFQVPLVTLHNRIDSLVPYAQSQGLGRIVHQAGNDARLVQFTVPGVKMALPIGGVVGYTHCGFDPAQTVAAWNALHAWVERGERPAGDLVH</sequence>
<feature type="chain" id="PRO_5020329280" description="Alpha/beta hydrolase" evidence="1">
    <location>
        <begin position="30"/>
        <end position="472"/>
    </location>
</feature>
<evidence type="ECO:0000256" key="1">
    <source>
        <dbReference type="SAM" id="SignalP"/>
    </source>
</evidence>
<keyword evidence="1" id="KW-0732">Signal</keyword>
<name>A0A4Q8L502_9GAMM</name>
<dbReference type="SUPFAM" id="SSF53474">
    <property type="entry name" value="alpha/beta-Hydrolases"/>
    <property type="match status" value="1"/>
</dbReference>
<dbReference type="OrthoDB" id="7197847at2"/>